<dbReference type="eggNOG" id="ENOG502RKTY">
    <property type="taxonomic scope" value="Eukaryota"/>
</dbReference>
<keyword evidence="2" id="KW-1133">Transmembrane helix</keyword>
<feature type="transmembrane region" description="Helical" evidence="2">
    <location>
        <begin position="85"/>
        <end position="106"/>
    </location>
</feature>
<feature type="transmembrane region" description="Helical" evidence="2">
    <location>
        <begin position="176"/>
        <end position="198"/>
    </location>
</feature>
<gene>
    <name evidence="3" type="ORF">F503_06903</name>
</gene>
<proteinExistence type="predicted"/>
<feature type="region of interest" description="Disordered" evidence="1">
    <location>
        <begin position="547"/>
        <end position="593"/>
    </location>
</feature>
<feature type="compositionally biased region" description="Acidic residues" evidence="1">
    <location>
        <begin position="573"/>
        <end position="593"/>
    </location>
</feature>
<feature type="transmembrane region" description="Helical" evidence="2">
    <location>
        <begin position="133"/>
        <end position="156"/>
    </location>
</feature>
<protein>
    <submittedName>
        <fullName evidence="3">Uncharacterized protein</fullName>
    </submittedName>
</protein>
<keyword evidence="4" id="KW-1185">Reference proteome</keyword>
<dbReference type="VEuPathDB" id="FungiDB:F503_06903"/>
<evidence type="ECO:0000256" key="2">
    <source>
        <dbReference type="SAM" id="Phobius"/>
    </source>
</evidence>
<keyword evidence="2" id="KW-0812">Transmembrane</keyword>
<accession>S3C8G1</accession>
<dbReference type="AlphaFoldDB" id="S3C8G1"/>
<feature type="region of interest" description="Disordered" evidence="1">
    <location>
        <begin position="1"/>
        <end position="41"/>
    </location>
</feature>
<dbReference type="OrthoDB" id="10455903at2759"/>
<dbReference type="HOGENOM" id="CLU_380866_0_0_1"/>
<evidence type="ECO:0000313" key="3">
    <source>
        <dbReference type="EMBL" id="EPE09127.1"/>
    </source>
</evidence>
<sequence>MAHLSGSSPPISTDPKSLVSSDNLDLTEQEQSGDKRKSKSRHRLPAPALIALAILVLASAAGLVLSIVTSVGPRLQTEGDIPSRILLFAASVLSIVADCLYIVVLLHRKRTLKEIPTAHAKETRKTDSIRASVLIFSRLLLVTWIASVVLTSLLIAQPAGDGVAVFSPSAPLVDKAAYFYLLISGAALISSCVLSYYFERSRSPVKVALSIQRPAHDSRDTDLESLRSFGIRDTIYDGQPVISKTDTVSVVSDFVKRVSLSKTVTHPVDNLATDPRQKKLLFSYKPTTQLLDEYRLSVIGREAVSMAAPEDVNSLNIKRKPIKSSQVQPQKRQSPPSAASAFFLGHRIGGGDDRMSRMMPYSPAVTRPISVIPPMPAVPAVPSTESLPPLISKTSSIKRKPVGAPSPKSGPIKRKPVNAVSAAAAPSMHTIVAPISPSQEASLPEVLAELLPEPQPTAGRLSAILSSKERRKVSTASIVSTYSMPSPTSPPQSLVDMIVSSLRRDSSMVDPAPSPYTRSVTYAQPMVLEQPIIRKSFIASSGRFGLPDGVRGSRRNSRRPSGVSIMETIYSPAEEDEWEEQEEQPEQEEEEDTDLAAMIREEAAAAAVFANAGRFSNTPGSPAVPLPTSLSRTARKVFIKTTLKAMSSPRSPVYTSRSPSRPGYNFSRPIRTASRVSVSSRISSNFTYSTTAKPRNSAVLSPRSRVRRQLLQMLPEQHQPKPTAVSI</sequence>
<name>S3C8G1_OPHP1</name>
<keyword evidence="2" id="KW-0472">Membrane</keyword>
<evidence type="ECO:0000256" key="1">
    <source>
        <dbReference type="SAM" id="MobiDB-lite"/>
    </source>
</evidence>
<feature type="region of interest" description="Disordered" evidence="1">
    <location>
        <begin position="649"/>
        <end position="668"/>
    </location>
</feature>
<evidence type="ECO:0000313" key="4">
    <source>
        <dbReference type="Proteomes" id="UP000016923"/>
    </source>
</evidence>
<feature type="transmembrane region" description="Helical" evidence="2">
    <location>
        <begin position="44"/>
        <end position="65"/>
    </location>
</feature>
<dbReference type="Proteomes" id="UP000016923">
    <property type="component" value="Unassembled WGS sequence"/>
</dbReference>
<reference evidence="3 4" key="1">
    <citation type="journal article" date="2013" name="BMC Genomics">
        <title>The genome and transcriptome of the pine saprophyte Ophiostoma piceae, and a comparison with the bark beetle-associated pine pathogen Grosmannia clavigera.</title>
        <authorList>
            <person name="Haridas S."/>
            <person name="Wang Y."/>
            <person name="Lim L."/>
            <person name="Massoumi Alamouti S."/>
            <person name="Jackman S."/>
            <person name="Docking R."/>
            <person name="Robertson G."/>
            <person name="Birol I."/>
            <person name="Bohlmann J."/>
            <person name="Breuil C."/>
        </authorList>
    </citation>
    <scope>NUCLEOTIDE SEQUENCE [LARGE SCALE GENOMIC DNA]</scope>
    <source>
        <strain evidence="3 4">UAMH 11346</strain>
    </source>
</reference>
<dbReference type="STRING" id="1262450.S3C8G1"/>
<dbReference type="EMBL" id="KE148147">
    <property type="protein sequence ID" value="EPE09127.1"/>
    <property type="molecule type" value="Genomic_DNA"/>
</dbReference>
<feature type="compositionally biased region" description="Polar residues" evidence="1">
    <location>
        <begin position="1"/>
        <end position="30"/>
    </location>
</feature>
<feature type="compositionally biased region" description="Polar residues" evidence="1">
    <location>
        <begin position="649"/>
        <end position="659"/>
    </location>
</feature>
<organism evidence="3 4">
    <name type="scientific">Ophiostoma piceae (strain UAMH 11346)</name>
    <name type="common">Sap stain fungus</name>
    <dbReference type="NCBI Taxonomy" id="1262450"/>
    <lineage>
        <taxon>Eukaryota</taxon>
        <taxon>Fungi</taxon>
        <taxon>Dikarya</taxon>
        <taxon>Ascomycota</taxon>
        <taxon>Pezizomycotina</taxon>
        <taxon>Sordariomycetes</taxon>
        <taxon>Sordariomycetidae</taxon>
        <taxon>Ophiostomatales</taxon>
        <taxon>Ophiostomataceae</taxon>
        <taxon>Ophiostoma</taxon>
    </lineage>
</organism>